<protein>
    <submittedName>
        <fullName evidence="2">Unnamed protein product</fullName>
    </submittedName>
</protein>
<comment type="caution">
    <text evidence="2">The sequence shown here is derived from an EMBL/GenBank/DDBJ whole genome shotgun (WGS) entry which is preliminary data.</text>
</comment>
<evidence type="ECO:0000313" key="2">
    <source>
        <dbReference type="EMBL" id="GMF40438.1"/>
    </source>
</evidence>
<feature type="region of interest" description="Disordered" evidence="1">
    <location>
        <begin position="36"/>
        <end position="92"/>
    </location>
</feature>
<name>A0A9W7CT01_9STRA</name>
<evidence type="ECO:0000313" key="3">
    <source>
        <dbReference type="Proteomes" id="UP001165083"/>
    </source>
</evidence>
<proteinExistence type="predicted"/>
<accession>A0A9W7CT01</accession>
<sequence length="92" mass="9303">MSSSVSMTAVMFESLESDPLSATAGAVSVAADRPELSAPYTSLGPPISDSNAKSSRRFKPRSWQKISNATEPSAGEDGADGGDPGAGGEEPS</sequence>
<reference evidence="2" key="1">
    <citation type="submission" date="2023-04" db="EMBL/GenBank/DDBJ databases">
        <title>Phytophthora lilii NBRC 32176.</title>
        <authorList>
            <person name="Ichikawa N."/>
            <person name="Sato H."/>
            <person name="Tonouchi N."/>
        </authorList>
    </citation>
    <scope>NUCLEOTIDE SEQUENCE</scope>
    <source>
        <strain evidence="2">NBRC 32176</strain>
    </source>
</reference>
<feature type="compositionally biased region" description="Gly residues" evidence="1">
    <location>
        <begin position="81"/>
        <end position="92"/>
    </location>
</feature>
<dbReference type="Proteomes" id="UP001165083">
    <property type="component" value="Unassembled WGS sequence"/>
</dbReference>
<keyword evidence="3" id="KW-1185">Reference proteome</keyword>
<dbReference type="EMBL" id="BSXW01002015">
    <property type="protein sequence ID" value="GMF40438.1"/>
    <property type="molecule type" value="Genomic_DNA"/>
</dbReference>
<gene>
    <name evidence="2" type="ORF">Plil01_001650400</name>
</gene>
<dbReference type="AlphaFoldDB" id="A0A9W7CT01"/>
<organism evidence="2 3">
    <name type="scientific">Phytophthora lilii</name>
    <dbReference type="NCBI Taxonomy" id="2077276"/>
    <lineage>
        <taxon>Eukaryota</taxon>
        <taxon>Sar</taxon>
        <taxon>Stramenopiles</taxon>
        <taxon>Oomycota</taxon>
        <taxon>Peronosporomycetes</taxon>
        <taxon>Peronosporales</taxon>
        <taxon>Peronosporaceae</taxon>
        <taxon>Phytophthora</taxon>
    </lineage>
</organism>
<evidence type="ECO:0000256" key="1">
    <source>
        <dbReference type="SAM" id="MobiDB-lite"/>
    </source>
</evidence>